<dbReference type="EMBL" id="FOND01000029">
    <property type="protein sequence ID" value="SFF85368.1"/>
    <property type="molecule type" value="Genomic_DNA"/>
</dbReference>
<protein>
    <submittedName>
        <fullName evidence="2">Uncharacterized protein</fullName>
    </submittedName>
</protein>
<evidence type="ECO:0000256" key="1">
    <source>
        <dbReference type="SAM" id="MobiDB-lite"/>
    </source>
</evidence>
<evidence type="ECO:0000313" key="2">
    <source>
        <dbReference type="EMBL" id="SFF85368.1"/>
    </source>
</evidence>
<dbReference type="Proteomes" id="UP000198589">
    <property type="component" value="Unassembled WGS sequence"/>
</dbReference>
<dbReference type="AlphaFoldDB" id="A0A1I2M3G5"/>
<feature type="compositionally biased region" description="Basic and acidic residues" evidence="1">
    <location>
        <begin position="87"/>
        <end position="100"/>
    </location>
</feature>
<name>A0A1I2M3G5_9ACTN</name>
<reference evidence="3" key="1">
    <citation type="submission" date="2016-10" db="EMBL/GenBank/DDBJ databases">
        <authorList>
            <person name="Varghese N."/>
            <person name="Submissions S."/>
        </authorList>
    </citation>
    <scope>NUCLEOTIDE SEQUENCE [LARGE SCALE GENOMIC DNA]</scope>
    <source>
        <strain evidence="3">DSM 46838</strain>
    </source>
</reference>
<proteinExistence type="predicted"/>
<feature type="region of interest" description="Disordered" evidence="1">
    <location>
        <begin position="61"/>
        <end position="100"/>
    </location>
</feature>
<feature type="compositionally biased region" description="Low complexity" evidence="1">
    <location>
        <begin position="75"/>
        <end position="86"/>
    </location>
</feature>
<gene>
    <name evidence="2" type="ORF">SAMN05216574_12941</name>
</gene>
<accession>A0A1I2M3G5</accession>
<keyword evidence="3" id="KW-1185">Reference proteome</keyword>
<organism evidence="2 3">
    <name type="scientific">Blastococcus tunisiensis</name>
    <dbReference type="NCBI Taxonomy" id="1798228"/>
    <lineage>
        <taxon>Bacteria</taxon>
        <taxon>Bacillati</taxon>
        <taxon>Actinomycetota</taxon>
        <taxon>Actinomycetes</taxon>
        <taxon>Geodermatophilales</taxon>
        <taxon>Geodermatophilaceae</taxon>
        <taxon>Blastococcus</taxon>
    </lineage>
</organism>
<sequence length="100" mass="10170">MRGNGDTRCLALGAGVSGLDAGGCLRLVGVAVVVLHDDGGEPPDVSRDVLDVHLRDCAESHMLSSGGAPGTPGLRSARQTSEAAAADARRDLPDRLRSAP</sequence>
<evidence type="ECO:0000313" key="3">
    <source>
        <dbReference type="Proteomes" id="UP000198589"/>
    </source>
</evidence>